<keyword evidence="11 12" id="KW-0472">Membrane</keyword>
<evidence type="ECO:0000256" key="6">
    <source>
        <dbReference type="ARBA" id="ARBA00022692"/>
    </source>
</evidence>
<dbReference type="GO" id="GO:0022900">
    <property type="term" value="P:electron transport chain"/>
    <property type="evidence" value="ECO:0007669"/>
    <property type="project" value="InterPro"/>
</dbReference>
<protein>
    <recommendedName>
        <fullName evidence="15">NADH-ubiquinone oxidoreductase B12 subunit</fullName>
    </recommendedName>
</protein>
<dbReference type="EMBL" id="MCGT01000008">
    <property type="protein sequence ID" value="ORX57475.1"/>
    <property type="molecule type" value="Genomic_DNA"/>
</dbReference>
<dbReference type="OrthoDB" id="521512at2759"/>
<comment type="subcellular location">
    <subcellularLocation>
        <location evidence="2">Mitochondrion inner membrane</location>
        <topology evidence="2">Single-pass membrane protein</topology>
        <orientation evidence="2">Matrix side</orientation>
    </subcellularLocation>
</comment>
<keyword evidence="9 12" id="KW-1133">Transmembrane helix</keyword>
<keyword evidence="5" id="KW-0679">Respiratory chain</keyword>
<name>A0A1X2GMY7_9FUNG</name>
<keyword evidence="14" id="KW-1185">Reference proteome</keyword>
<keyword evidence="8" id="KW-0249">Electron transport</keyword>
<gene>
    <name evidence="13" type="ORF">DM01DRAFT_1227573</name>
</gene>
<evidence type="ECO:0000256" key="3">
    <source>
        <dbReference type="ARBA" id="ARBA00005667"/>
    </source>
</evidence>
<comment type="caution">
    <text evidence="13">The sequence shown here is derived from an EMBL/GenBank/DDBJ whole genome shotgun (WGS) entry which is preliminary data.</text>
</comment>
<sequence length="68" mass="8089">MTKHHNEAQNRRPIYTDPWARNEAWRSHPIFSKASNFKTLFPGLGWATAAFAVYCTYEHFMLKDKKHH</sequence>
<evidence type="ECO:0000256" key="2">
    <source>
        <dbReference type="ARBA" id="ARBA00004298"/>
    </source>
</evidence>
<keyword evidence="7" id="KW-0999">Mitochondrion inner membrane</keyword>
<dbReference type="PANTHER" id="PTHR15082:SF2">
    <property type="entry name" value="NADH DEHYDROGENASE [UBIQUINONE] 1 BETA SUBCOMPLEX SUBUNIT 3"/>
    <property type="match status" value="1"/>
</dbReference>
<keyword evidence="10" id="KW-0496">Mitochondrion</keyword>
<dbReference type="InterPro" id="IPR012576">
    <property type="entry name" value="NDUFB3"/>
</dbReference>
<evidence type="ECO:0000313" key="13">
    <source>
        <dbReference type="EMBL" id="ORX57475.1"/>
    </source>
</evidence>
<evidence type="ECO:0000256" key="4">
    <source>
        <dbReference type="ARBA" id="ARBA00022448"/>
    </source>
</evidence>
<evidence type="ECO:0000256" key="1">
    <source>
        <dbReference type="ARBA" id="ARBA00003195"/>
    </source>
</evidence>
<accession>A0A1X2GMY7</accession>
<evidence type="ECO:0000256" key="5">
    <source>
        <dbReference type="ARBA" id="ARBA00022660"/>
    </source>
</evidence>
<dbReference type="PANTHER" id="PTHR15082">
    <property type="entry name" value="NADH-UBIQUINONE OXIDOREDUCTASE B12 SUBUNIT"/>
    <property type="match status" value="1"/>
</dbReference>
<keyword evidence="4" id="KW-0813">Transport</keyword>
<dbReference type="STRING" id="101127.A0A1X2GMY7"/>
<reference evidence="13 14" key="1">
    <citation type="submission" date="2016-07" db="EMBL/GenBank/DDBJ databases">
        <title>Pervasive Adenine N6-methylation of Active Genes in Fungi.</title>
        <authorList>
            <consortium name="DOE Joint Genome Institute"/>
            <person name="Mondo S.J."/>
            <person name="Dannebaum R.O."/>
            <person name="Kuo R.C."/>
            <person name="Labutti K."/>
            <person name="Haridas S."/>
            <person name="Kuo A."/>
            <person name="Salamov A."/>
            <person name="Ahrendt S.R."/>
            <person name="Lipzen A."/>
            <person name="Sullivan W."/>
            <person name="Andreopoulos W.B."/>
            <person name="Clum A."/>
            <person name="Lindquist E."/>
            <person name="Daum C."/>
            <person name="Ramamoorthy G.K."/>
            <person name="Gryganskyi A."/>
            <person name="Culley D."/>
            <person name="Magnuson J.K."/>
            <person name="James T.Y."/>
            <person name="O'Malley M.A."/>
            <person name="Stajich J.E."/>
            <person name="Spatafora J.W."/>
            <person name="Visel A."/>
            <person name="Grigoriev I.V."/>
        </authorList>
    </citation>
    <scope>NUCLEOTIDE SEQUENCE [LARGE SCALE GENOMIC DNA]</scope>
    <source>
        <strain evidence="13 14">NRRL 3301</strain>
    </source>
</reference>
<organism evidence="13 14">
    <name type="scientific">Hesseltinella vesiculosa</name>
    <dbReference type="NCBI Taxonomy" id="101127"/>
    <lineage>
        <taxon>Eukaryota</taxon>
        <taxon>Fungi</taxon>
        <taxon>Fungi incertae sedis</taxon>
        <taxon>Mucoromycota</taxon>
        <taxon>Mucoromycotina</taxon>
        <taxon>Mucoromycetes</taxon>
        <taxon>Mucorales</taxon>
        <taxon>Cunninghamellaceae</taxon>
        <taxon>Hesseltinella</taxon>
    </lineage>
</organism>
<feature type="transmembrane region" description="Helical" evidence="12">
    <location>
        <begin position="39"/>
        <end position="57"/>
    </location>
</feature>
<comment type="similarity">
    <text evidence="3">Belongs to the complex I NDUFB3 subunit family.</text>
</comment>
<dbReference type="GO" id="GO:0032981">
    <property type="term" value="P:mitochondrial respiratory chain complex I assembly"/>
    <property type="evidence" value="ECO:0007669"/>
    <property type="project" value="TreeGrafter"/>
</dbReference>
<dbReference type="AlphaFoldDB" id="A0A1X2GMY7"/>
<evidence type="ECO:0000313" key="14">
    <source>
        <dbReference type="Proteomes" id="UP000242146"/>
    </source>
</evidence>
<evidence type="ECO:0000256" key="10">
    <source>
        <dbReference type="ARBA" id="ARBA00023128"/>
    </source>
</evidence>
<dbReference type="Pfam" id="PF08122">
    <property type="entry name" value="NDUF_B12"/>
    <property type="match status" value="1"/>
</dbReference>
<evidence type="ECO:0000256" key="11">
    <source>
        <dbReference type="ARBA" id="ARBA00023136"/>
    </source>
</evidence>
<dbReference type="Proteomes" id="UP000242146">
    <property type="component" value="Unassembled WGS sequence"/>
</dbReference>
<evidence type="ECO:0000256" key="7">
    <source>
        <dbReference type="ARBA" id="ARBA00022792"/>
    </source>
</evidence>
<comment type="function">
    <text evidence="1">Accessory subunit of the mitochondrial membrane respiratory chain NADH dehydrogenase (Complex I), that is believed not to be involved in catalysis. Complex I functions in the transfer of electrons from NADH to the respiratory chain. The immediate electron acceptor for the enzyme is believed to be ubiquinone.</text>
</comment>
<evidence type="ECO:0008006" key="15">
    <source>
        <dbReference type="Google" id="ProtNLM"/>
    </source>
</evidence>
<evidence type="ECO:0000256" key="9">
    <source>
        <dbReference type="ARBA" id="ARBA00022989"/>
    </source>
</evidence>
<keyword evidence="6 12" id="KW-0812">Transmembrane</keyword>
<evidence type="ECO:0000256" key="8">
    <source>
        <dbReference type="ARBA" id="ARBA00022982"/>
    </source>
</evidence>
<dbReference type="GO" id="GO:0005743">
    <property type="term" value="C:mitochondrial inner membrane"/>
    <property type="evidence" value="ECO:0007669"/>
    <property type="project" value="UniProtKB-SubCell"/>
</dbReference>
<proteinExistence type="inferred from homology"/>
<evidence type="ECO:0000256" key="12">
    <source>
        <dbReference type="SAM" id="Phobius"/>
    </source>
</evidence>